<reference evidence="2" key="3">
    <citation type="submission" date="2025-09" db="UniProtKB">
        <authorList>
            <consortium name="Ensembl"/>
        </authorList>
    </citation>
    <scope>IDENTIFICATION</scope>
</reference>
<dbReference type="Pfam" id="PF00566">
    <property type="entry name" value="RabGAP-TBC"/>
    <property type="match status" value="1"/>
</dbReference>
<proteinExistence type="predicted"/>
<reference evidence="2" key="2">
    <citation type="submission" date="2025-08" db="UniProtKB">
        <authorList>
            <consortium name="Ensembl"/>
        </authorList>
    </citation>
    <scope>IDENTIFICATION</scope>
</reference>
<dbReference type="Ensembl" id="ENSTGET00000034814.1">
    <property type="protein sequence ID" value="ENSTGEP00000029231.1"/>
    <property type="gene ID" value="ENSTGEG00000023522.1"/>
</dbReference>
<dbReference type="InterPro" id="IPR000195">
    <property type="entry name" value="Rab-GAP-TBC_dom"/>
</dbReference>
<evidence type="ECO:0000259" key="1">
    <source>
        <dbReference type="Pfam" id="PF00566"/>
    </source>
</evidence>
<evidence type="ECO:0000313" key="2">
    <source>
        <dbReference type="Ensembl" id="ENSTGEP00000029231.1"/>
    </source>
</evidence>
<accession>A0A8D2K741</accession>
<feature type="domain" description="Rab-GAP TBC" evidence="1">
    <location>
        <begin position="9"/>
        <end position="67"/>
    </location>
</feature>
<dbReference type="Gene3D" id="1.10.472.80">
    <property type="entry name" value="Ypt/Rab-GAP domain of gyp1p, domain 3"/>
    <property type="match status" value="1"/>
</dbReference>
<sequence length="89" mass="9964">MEGPEHLCSSHQDKEGLCVQGSSLGWFLWSLIDGISLGLTLSLWDVYLLEVEQVLMPMALTVFKVRRRPSRALEEPDPFVGSPTPPCEH</sequence>
<dbReference type="InterPro" id="IPR035969">
    <property type="entry name" value="Rab-GAP_TBC_sf"/>
</dbReference>
<organism evidence="2 3">
    <name type="scientific">Theropithecus gelada</name>
    <name type="common">Gelada baboon</name>
    <dbReference type="NCBI Taxonomy" id="9565"/>
    <lineage>
        <taxon>Eukaryota</taxon>
        <taxon>Metazoa</taxon>
        <taxon>Chordata</taxon>
        <taxon>Craniata</taxon>
        <taxon>Vertebrata</taxon>
        <taxon>Euteleostomi</taxon>
        <taxon>Mammalia</taxon>
        <taxon>Eutheria</taxon>
        <taxon>Euarchontoglires</taxon>
        <taxon>Primates</taxon>
        <taxon>Haplorrhini</taxon>
        <taxon>Catarrhini</taxon>
        <taxon>Cercopithecidae</taxon>
        <taxon>Cercopithecinae</taxon>
        <taxon>Theropithecus</taxon>
    </lineage>
</organism>
<dbReference type="SUPFAM" id="SSF47923">
    <property type="entry name" value="Ypt/Rab-GAP domain of gyp1p"/>
    <property type="match status" value="1"/>
</dbReference>
<dbReference type="AlphaFoldDB" id="A0A8D2K741"/>
<evidence type="ECO:0000313" key="3">
    <source>
        <dbReference type="Proteomes" id="UP000694411"/>
    </source>
</evidence>
<keyword evidence="3" id="KW-1185">Reference proteome</keyword>
<protein>
    <recommendedName>
        <fullName evidence="1">Rab-GAP TBC domain-containing protein</fullName>
    </recommendedName>
</protein>
<dbReference type="Proteomes" id="UP000694411">
    <property type="component" value="Chromosome 1"/>
</dbReference>
<reference evidence="2" key="1">
    <citation type="submission" date="2018-05" db="EMBL/GenBank/DDBJ databases">
        <title>Whole genome of Theropithecus gelada.</title>
        <authorList>
            <person name="Chiou K.L."/>
            <person name="Snyder-Mackler N."/>
        </authorList>
    </citation>
    <scope>NUCLEOTIDE SEQUENCE [LARGE SCALE GENOMIC DNA]</scope>
</reference>
<name>A0A8D2K741_THEGE</name>